<gene>
    <name evidence="3" type="ORF">FK268_19155</name>
</gene>
<evidence type="ECO:0000313" key="3">
    <source>
        <dbReference type="EMBL" id="TWS22581.1"/>
    </source>
</evidence>
<proteinExistence type="predicted"/>
<dbReference type="RefSeq" id="WP_146436972.1">
    <property type="nucleotide sequence ID" value="NZ_VIGV01000008.1"/>
</dbReference>
<protein>
    <submittedName>
        <fullName evidence="3">Uncharacterized protein</fullName>
    </submittedName>
</protein>
<feature type="compositionally biased region" description="Low complexity" evidence="1">
    <location>
        <begin position="20"/>
        <end position="31"/>
    </location>
</feature>
<feature type="compositionally biased region" description="Pro residues" evidence="1">
    <location>
        <begin position="102"/>
        <end position="115"/>
    </location>
</feature>
<feature type="region of interest" description="Disordered" evidence="1">
    <location>
        <begin position="67"/>
        <end position="115"/>
    </location>
</feature>
<feature type="compositionally biased region" description="Low complexity" evidence="1">
    <location>
        <begin position="1"/>
        <end position="12"/>
    </location>
</feature>
<keyword evidence="4" id="KW-1185">Reference proteome</keyword>
<sequence length="115" mass="11700">MTEPTDPQATPTAPIPPTTANPAADAAPSKTGPSRKLLIAAIVFGLIGISGVSFTAGYWTNEVTGKHKGHSMQQRGAGGHEAQWRGPGRGEGPRMHRTTPAPAAPSTPASPAPTS</sequence>
<dbReference type="OrthoDB" id="4775143at2"/>
<accession>A0A5C5RK36</accession>
<organism evidence="3 4">
    <name type="scientific">Tsukamurella sputi</name>
    <dbReference type="NCBI Taxonomy" id="2591848"/>
    <lineage>
        <taxon>Bacteria</taxon>
        <taxon>Bacillati</taxon>
        <taxon>Actinomycetota</taxon>
        <taxon>Actinomycetes</taxon>
        <taxon>Mycobacteriales</taxon>
        <taxon>Tsukamurellaceae</taxon>
        <taxon>Tsukamurella</taxon>
    </lineage>
</organism>
<evidence type="ECO:0000256" key="2">
    <source>
        <dbReference type="SAM" id="Phobius"/>
    </source>
</evidence>
<comment type="caution">
    <text evidence="3">The sequence shown here is derived from an EMBL/GenBank/DDBJ whole genome shotgun (WGS) entry which is preliminary data.</text>
</comment>
<evidence type="ECO:0000313" key="4">
    <source>
        <dbReference type="Proteomes" id="UP000319792"/>
    </source>
</evidence>
<dbReference type="EMBL" id="VIGV01000008">
    <property type="protein sequence ID" value="TWS22581.1"/>
    <property type="molecule type" value="Genomic_DNA"/>
</dbReference>
<evidence type="ECO:0000256" key="1">
    <source>
        <dbReference type="SAM" id="MobiDB-lite"/>
    </source>
</evidence>
<keyword evidence="2" id="KW-1133">Transmembrane helix</keyword>
<feature type="transmembrane region" description="Helical" evidence="2">
    <location>
        <begin position="37"/>
        <end position="59"/>
    </location>
</feature>
<keyword evidence="2" id="KW-0472">Membrane</keyword>
<keyword evidence="2" id="KW-0812">Transmembrane</keyword>
<feature type="region of interest" description="Disordered" evidence="1">
    <location>
        <begin position="1"/>
        <end position="32"/>
    </location>
</feature>
<name>A0A5C5RK36_9ACTN</name>
<dbReference type="AlphaFoldDB" id="A0A5C5RK36"/>
<dbReference type="Proteomes" id="UP000319792">
    <property type="component" value="Unassembled WGS sequence"/>
</dbReference>
<reference evidence="3 4" key="1">
    <citation type="submission" date="2019-08" db="EMBL/GenBank/DDBJ databases">
        <title>Tsukamurella conjunctivitidis sp. nov., Tsukamurella assacharolytica sp. nov. and Tsukamurella sputae sp. nov. isolated from patients with conjunctivitis, bacteraemia (lymphoma) and respiratory infection (sputum) in Hong Kong.</title>
        <authorList>
            <person name="Fok K.M.N."/>
            <person name="Fong J.Y.H."/>
        </authorList>
    </citation>
    <scope>NUCLEOTIDE SEQUENCE [LARGE SCALE GENOMIC DNA]</scope>
    <source>
        <strain evidence="3 4">HKU70</strain>
    </source>
</reference>